<evidence type="ECO:0000256" key="1">
    <source>
        <dbReference type="SAM" id="MobiDB-lite"/>
    </source>
</evidence>
<name>A0A6A5GK21_CAERE</name>
<dbReference type="EMBL" id="WUAV01000004">
    <property type="protein sequence ID" value="KAF1755630.1"/>
    <property type="molecule type" value="Genomic_DNA"/>
</dbReference>
<gene>
    <name evidence="2" type="ORF">GCK72_012080</name>
</gene>
<accession>A0A6A5GK21</accession>
<dbReference type="CTD" id="9818914"/>
<sequence>MPAYSSTTSSSYSSGSSVSSSSPKSSSTQKRYSCSAYVKKYTEMLILGVNRSLALDKLHDINCPMSVFEKCDTERVLAKHVGNMYEYQYQVSLLHTKFETLRRRELRDAQKKFDKKGELAAHLAFKPEFVELHKKKMEERSQELINRLFEQAIGRTKETTVIPRVKPDYSKFKITKRNVKKTF</sequence>
<organism evidence="2 3">
    <name type="scientific">Caenorhabditis remanei</name>
    <name type="common">Caenorhabditis vulgaris</name>
    <dbReference type="NCBI Taxonomy" id="31234"/>
    <lineage>
        <taxon>Eukaryota</taxon>
        <taxon>Metazoa</taxon>
        <taxon>Ecdysozoa</taxon>
        <taxon>Nematoda</taxon>
        <taxon>Chromadorea</taxon>
        <taxon>Rhabditida</taxon>
        <taxon>Rhabditina</taxon>
        <taxon>Rhabditomorpha</taxon>
        <taxon>Rhabditoidea</taxon>
        <taxon>Rhabditidae</taxon>
        <taxon>Peloderinae</taxon>
        <taxon>Caenorhabditis</taxon>
    </lineage>
</organism>
<evidence type="ECO:0000313" key="3">
    <source>
        <dbReference type="Proteomes" id="UP000483820"/>
    </source>
</evidence>
<dbReference type="AlphaFoldDB" id="A0A6A5GK21"/>
<feature type="region of interest" description="Disordered" evidence="1">
    <location>
        <begin position="1"/>
        <end position="28"/>
    </location>
</feature>
<dbReference type="KEGG" id="crq:GCK72_012080"/>
<protein>
    <submittedName>
        <fullName evidence="2">Uncharacterized protein</fullName>
    </submittedName>
</protein>
<dbReference type="RefSeq" id="XP_003103453.2">
    <property type="nucleotide sequence ID" value="XM_003103405.2"/>
</dbReference>
<comment type="caution">
    <text evidence="2">The sequence shown here is derived from an EMBL/GenBank/DDBJ whole genome shotgun (WGS) entry which is preliminary data.</text>
</comment>
<proteinExistence type="predicted"/>
<evidence type="ECO:0000313" key="2">
    <source>
        <dbReference type="EMBL" id="KAF1755630.1"/>
    </source>
</evidence>
<reference evidence="2 3" key="1">
    <citation type="submission" date="2019-12" db="EMBL/GenBank/DDBJ databases">
        <title>Chromosome-level assembly of the Caenorhabditis remanei genome.</title>
        <authorList>
            <person name="Teterina A.A."/>
            <person name="Willis J.H."/>
            <person name="Phillips P.C."/>
        </authorList>
    </citation>
    <scope>NUCLEOTIDE SEQUENCE [LARGE SCALE GENOMIC DNA]</scope>
    <source>
        <strain evidence="2 3">PX506</strain>
        <tissue evidence="2">Whole organism</tissue>
    </source>
</reference>
<dbReference type="GeneID" id="9818914"/>
<dbReference type="Proteomes" id="UP000483820">
    <property type="component" value="Chromosome IV"/>
</dbReference>